<protein>
    <submittedName>
        <fullName evidence="1">Os10g0480050 protein</fullName>
    </submittedName>
</protein>
<reference evidence="1 2" key="3">
    <citation type="journal article" date="2013" name="Rice">
        <title>Improvement of the Oryza sativa Nipponbare reference genome using next generation sequence and optical map data.</title>
        <authorList>
            <person name="Kawahara Y."/>
            <person name="de la Bastide M."/>
            <person name="Hamilton J.P."/>
            <person name="Kanamori H."/>
            <person name="McCombie W.R."/>
            <person name="Ouyang S."/>
            <person name="Schwartz D.C."/>
            <person name="Tanaka T."/>
            <person name="Wu J."/>
            <person name="Zhou S."/>
            <person name="Childs K.L."/>
            <person name="Davidson R.M."/>
            <person name="Lin H."/>
            <person name="Quesada-Ocampo L."/>
            <person name="Vaillancourt B."/>
            <person name="Sakai H."/>
            <person name="Lee S.S."/>
            <person name="Kim J."/>
            <person name="Numa H."/>
            <person name="Itoh T."/>
            <person name="Buell C.R."/>
            <person name="Matsumoto T."/>
        </authorList>
    </citation>
    <scope>NUCLEOTIDE SEQUENCE [LARGE SCALE GENOMIC DNA]</scope>
    <source>
        <strain evidence="2">cv. Nipponbare</strain>
    </source>
</reference>
<gene>
    <name evidence="1" type="ordered locus">Os10g0480050</name>
    <name evidence="1" type="ORF">OSNPB_100480050</name>
</gene>
<accession>A0A0P0XVC7</accession>
<evidence type="ECO:0000313" key="1">
    <source>
        <dbReference type="EMBL" id="BAT11329.1"/>
    </source>
</evidence>
<reference evidence="2" key="1">
    <citation type="journal article" date="2005" name="Nature">
        <title>The map-based sequence of the rice genome.</title>
        <authorList>
            <consortium name="International rice genome sequencing project (IRGSP)"/>
            <person name="Matsumoto T."/>
            <person name="Wu J."/>
            <person name="Kanamori H."/>
            <person name="Katayose Y."/>
            <person name="Fujisawa M."/>
            <person name="Namiki N."/>
            <person name="Mizuno H."/>
            <person name="Yamamoto K."/>
            <person name="Antonio B.A."/>
            <person name="Baba T."/>
            <person name="Sakata K."/>
            <person name="Nagamura Y."/>
            <person name="Aoki H."/>
            <person name="Arikawa K."/>
            <person name="Arita K."/>
            <person name="Bito T."/>
            <person name="Chiden Y."/>
            <person name="Fujitsuka N."/>
            <person name="Fukunaka R."/>
            <person name="Hamada M."/>
            <person name="Harada C."/>
            <person name="Hayashi A."/>
            <person name="Hijishita S."/>
            <person name="Honda M."/>
            <person name="Hosokawa S."/>
            <person name="Ichikawa Y."/>
            <person name="Idonuma A."/>
            <person name="Iijima M."/>
            <person name="Ikeda M."/>
            <person name="Ikeno M."/>
            <person name="Ito K."/>
            <person name="Ito S."/>
            <person name="Ito T."/>
            <person name="Ito Y."/>
            <person name="Ito Y."/>
            <person name="Iwabuchi A."/>
            <person name="Kamiya K."/>
            <person name="Karasawa W."/>
            <person name="Kurita K."/>
            <person name="Katagiri S."/>
            <person name="Kikuta A."/>
            <person name="Kobayashi H."/>
            <person name="Kobayashi N."/>
            <person name="Machita K."/>
            <person name="Maehara T."/>
            <person name="Masukawa M."/>
            <person name="Mizubayashi T."/>
            <person name="Mukai Y."/>
            <person name="Nagasaki H."/>
            <person name="Nagata Y."/>
            <person name="Naito S."/>
            <person name="Nakashima M."/>
            <person name="Nakama Y."/>
            <person name="Nakamichi Y."/>
            <person name="Nakamura M."/>
            <person name="Meguro A."/>
            <person name="Negishi M."/>
            <person name="Ohta I."/>
            <person name="Ohta T."/>
            <person name="Okamoto M."/>
            <person name="Ono N."/>
            <person name="Saji S."/>
            <person name="Sakaguchi M."/>
            <person name="Sakai K."/>
            <person name="Shibata M."/>
            <person name="Shimokawa T."/>
            <person name="Song J."/>
            <person name="Takazaki Y."/>
            <person name="Terasawa K."/>
            <person name="Tsugane M."/>
            <person name="Tsuji K."/>
            <person name="Ueda S."/>
            <person name="Waki K."/>
            <person name="Yamagata H."/>
            <person name="Yamamoto M."/>
            <person name="Yamamoto S."/>
            <person name="Yamane H."/>
            <person name="Yoshiki S."/>
            <person name="Yoshihara R."/>
            <person name="Yukawa K."/>
            <person name="Zhong H."/>
            <person name="Yano M."/>
            <person name="Yuan Q."/>
            <person name="Ouyang S."/>
            <person name="Liu J."/>
            <person name="Jones K.M."/>
            <person name="Gansberger K."/>
            <person name="Moffat K."/>
            <person name="Hill J."/>
            <person name="Bera J."/>
            <person name="Fadrosh D."/>
            <person name="Jin S."/>
            <person name="Johri S."/>
            <person name="Kim M."/>
            <person name="Overton L."/>
            <person name="Reardon M."/>
            <person name="Tsitrin T."/>
            <person name="Vuong H."/>
            <person name="Weaver B."/>
            <person name="Ciecko A."/>
            <person name="Tallon L."/>
            <person name="Jackson J."/>
            <person name="Pai G."/>
            <person name="Aken S.V."/>
            <person name="Utterback T."/>
            <person name="Reidmuller S."/>
            <person name="Feldblyum T."/>
            <person name="Hsiao J."/>
            <person name="Zismann V."/>
            <person name="Iobst S."/>
            <person name="de Vazeille A.R."/>
            <person name="Buell C.R."/>
            <person name="Ying K."/>
            <person name="Li Y."/>
            <person name="Lu T."/>
            <person name="Huang Y."/>
            <person name="Zhao Q."/>
            <person name="Feng Q."/>
            <person name="Zhang L."/>
            <person name="Zhu J."/>
            <person name="Weng Q."/>
            <person name="Mu J."/>
            <person name="Lu Y."/>
            <person name="Fan D."/>
            <person name="Liu Y."/>
            <person name="Guan J."/>
            <person name="Zhang Y."/>
            <person name="Yu S."/>
            <person name="Liu X."/>
            <person name="Zhang Y."/>
            <person name="Hong G."/>
            <person name="Han B."/>
            <person name="Choisne N."/>
            <person name="Demange N."/>
            <person name="Orjeda G."/>
            <person name="Samain S."/>
            <person name="Cattolico L."/>
            <person name="Pelletier E."/>
            <person name="Couloux A."/>
            <person name="Segurens B."/>
            <person name="Wincker P."/>
            <person name="D'Hont A."/>
            <person name="Scarpelli C."/>
            <person name="Weissenbach J."/>
            <person name="Salanoubat M."/>
            <person name="Quetier F."/>
            <person name="Yu Y."/>
            <person name="Kim H.R."/>
            <person name="Rambo T."/>
            <person name="Currie J."/>
            <person name="Collura K."/>
            <person name="Luo M."/>
            <person name="Yang T."/>
            <person name="Ammiraju J.S.S."/>
            <person name="Engler F."/>
            <person name="Soderlund C."/>
            <person name="Wing R.A."/>
            <person name="Palmer L.E."/>
            <person name="de la Bastide M."/>
            <person name="Spiegel L."/>
            <person name="Nascimento L."/>
            <person name="Zutavern T."/>
            <person name="O'Shaughnessy A."/>
            <person name="Dike S."/>
            <person name="Dedhia N."/>
            <person name="Preston R."/>
            <person name="Balija V."/>
            <person name="McCombie W.R."/>
            <person name="Chow T."/>
            <person name="Chen H."/>
            <person name="Chung M."/>
            <person name="Chen C."/>
            <person name="Shaw J."/>
            <person name="Wu H."/>
            <person name="Hsiao K."/>
            <person name="Chao Y."/>
            <person name="Chu M."/>
            <person name="Cheng C."/>
            <person name="Hour A."/>
            <person name="Lee P."/>
            <person name="Lin S."/>
            <person name="Lin Y."/>
            <person name="Liou J."/>
            <person name="Liu S."/>
            <person name="Hsing Y."/>
            <person name="Raghuvanshi S."/>
            <person name="Mohanty A."/>
            <person name="Bharti A.K."/>
            <person name="Gaur A."/>
            <person name="Gupta V."/>
            <person name="Kumar D."/>
            <person name="Ravi V."/>
            <person name="Vij S."/>
            <person name="Kapur A."/>
            <person name="Khurana P."/>
            <person name="Khurana P."/>
            <person name="Khurana J.P."/>
            <person name="Tyagi A.K."/>
            <person name="Gaikwad K."/>
            <person name="Singh A."/>
            <person name="Dalal V."/>
            <person name="Srivastava S."/>
            <person name="Dixit A."/>
            <person name="Pal A.K."/>
            <person name="Ghazi I.A."/>
            <person name="Yadav M."/>
            <person name="Pandit A."/>
            <person name="Bhargava A."/>
            <person name="Sureshbabu K."/>
            <person name="Batra K."/>
            <person name="Sharma T.R."/>
            <person name="Mohapatra T."/>
            <person name="Singh N.K."/>
            <person name="Messing J."/>
            <person name="Nelson A.B."/>
            <person name="Fuks G."/>
            <person name="Kavchok S."/>
            <person name="Keizer G."/>
            <person name="Linton E."/>
            <person name="Llaca V."/>
            <person name="Song R."/>
            <person name="Tanyolac B."/>
            <person name="Young S."/>
            <person name="Ho-Il K."/>
            <person name="Hahn J.H."/>
            <person name="Sangsakoo G."/>
            <person name="Vanavichit A."/>
            <person name="de Mattos Luiz.A.T."/>
            <person name="Zimmer P.D."/>
            <person name="Malone G."/>
            <person name="Dellagostin O."/>
            <person name="de Oliveira A.C."/>
            <person name="Bevan M."/>
            <person name="Bancroft I."/>
            <person name="Minx P."/>
            <person name="Cordum H."/>
            <person name="Wilson R."/>
            <person name="Cheng Z."/>
            <person name="Jin W."/>
            <person name="Jiang J."/>
            <person name="Leong S.A."/>
            <person name="Iwama H."/>
            <person name="Gojobori T."/>
            <person name="Itoh T."/>
            <person name="Niimura Y."/>
            <person name="Fujii Y."/>
            <person name="Habara T."/>
            <person name="Sakai H."/>
            <person name="Sato Y."/>
            <person name="Wilson G."/>
            <person name="Kumar K."/>
            <person name="McCouch S."/>
            <person name="Juretic N."/>
            <person name="Hoen D."/>
            <person name="Wright S."/>
            <person name="Bruskiewich R."/>
            <person name="Bureau T."/>
            <person name="Miyao A."/>
            <person name="Hirochika H."/>
            <person name="Nishikawa T."/>
            <person name="Kadowaki K."/>
            <person name="Sugiura M."/>
            <person name="Burr B."/>
            <person name="Sasaki T."/>
        </authorList>
    </citation>
    <scope>NUCLEOTIDE SEQUENCE [LARGE SCALE GENOMIC DNA]</scope>
    <source>
        <strain evidence="2">cv. Nipponbare</strain>
    </source>
</reference>
<reference evidence="1 2" key="2">
    <citation type="journal article" date="2013" name="Plant Cell Physiol.">
        <title>Rice Annotation Project Database (RAP-DB): an integrative and interactive database for rice genomics.</title>
        <authorList>
            <person name="Sakai H."/>
            <person name="Lee S.S."/>
            <person name="Tanaka T."/>
            <person name="Numa H."/>
            <person name="Kim J."/>
            <person name="Kawahara Y."/>
            <person name="Wakimoto H."/>
            <person name="Yang C.C."/>
            <person name="Iwamoto M."/>
            <person name="Abe T."/>
            <person name="Yamada Y."/>
            <person name="Muto A."/>
            <person name="Inokuchi H."/>
            <person name="Ikemura T."/>
            <person name="Matsumoto T."/>
            <person name="Sasaki T."/>
            <person name="Itoh T."/>
        </authorList>
    </citation>
    <scope>NUCLEOTIDE SEQUENCE [LARGE SCALE GENOMIC DNA]</scope>
    <source>
        <strain evidence="2">cv. Nipponbare</strain>
    </source>
</reference>
<dbReference type="AlphaFoldDB" id="A0A0P0XVC7"/>
<dbReference type="PaxDb" id="39947-A0A0P0XVC7"/>
<proteinExistence type="predicted"/>
<organism evidence="1 2">
    <name type="scientific">Oryza sativa subsp. japonica</name>
    <name type="common">Rice</name>
    <dbReference type="NCBI Taxonomy" id="39947"/>
    <lineage>
        <taxon>Eukaryota</taxon>
        <taxon>Viridiplantae</taxon>
        <taxon>Streptophyta</taxon>
        <taxon>Embryophyta</taxon>
        <taxon>Tracheophyta</taxon>
        <taxon>Spermatophyta</taxon>
        <taxon>Magnoliopsida</taxon>
        <taxon>Liliopsida</taxon>
        <taxon>Poales</taxon>
        <taxon>Poaceae</taxon>
        <taxon>BOP clade</taxon>
        <taxon>Oryzoideae</taxon>
        <taxon>Oryzeae</taxon>
        <taxon>Oryzinae</taxon>
        <taxon>Oryza</taxon>
        <taxon>Oryza sativa</taxon>
    </lineage>
</organism>
<name>A0A0P0XVC7_ORYSJ</name>
<dbReference type="EMBL" id="AP014966">
    <property type="protein sequence ID" value="BAT11329.1"/>
    <property type="molecule type" value="Genomic_DNA"/>
</dbReference>
<dbReference type="InParanoid" id="A0A0P0XVC7"/>
<keyword evidence="2" id="KW-1185">Reference proteome</keyword>
<evidence type="ECO:0000313" key="2">
    <source>
        <dbReference type="Proteomes" id="UP000059680"/>
    </source>
</evidence>
<sequence>MAFASVSHLAFLSPLGRVSEGPETERRCRVPCIFKEGIIRLGRRPILAVIRISQQKDSYNAGLRWSVWIGR</sequence>
<dbReference type="Proteomes" id="UP000059680">
    <property type="component" value="Chromosome 10"/>
</dbReference>